<sequence length="372" mass="39626">MKFVRDLSPPVRVLMALLAVTIPAAHADAGTAGPAVALAGATDGSALEKALEADPGTRTEIAARAEALGLALIEIAVGKAAESQKALRIAGGGKPFRDCQEAEGCPPMVVVPASPPGFKIGSPEGEEGRLASEKQTEVSVEAFAISTRPVTVAEYKACVAAGGCDQPEWLERGGQHNIETGTSRYYAVLGEHLTNPGQPVVGVSHENAQQFARWLAENTGQRYRLPSEAEWEFAARAGTTTAYWWGDAPPSAGRPQAVCEDCGTEWDMKAVAPAQSFDPNPWGLYNVHGNVWEWVADIFCDDYASGPRDGTARIADDCAAVGNRPPMRGLYTMRGGSAFFPAKSMRSAMRLRQKPDFRNISVGFRVARDLAP</sequence>
<organism evidence="3 4">
    <name type="scientific">Hyphomicrobium nitrativorans NL23</name>
    <dbReference type="NCBI Taxonomy" id="1029756"/>
    <lineage>
        <taxon>Bacteria</taxon>
        <taxon>Pseudomonadati</taxon>
        <taxon>Pseudomonadota</taxon>
        <taxon>Alphaproteobacteria</taxon>
        <taxon>Hyphomicrobiales</taxon>
        <taxon>Hyphomicrobiaceae</taxon>
        <taxon>Hyphomicrobium</taxon>
    </lineage>
</organism>
<dbReference type="Proteomes" id="UP000018542">
    <property type="component" value="Chromosome"/>
</dbReference>
<dbReference type="EMBL" id="CP006912">
    <property type="protein sequence ID" value="AHB50404.1"/>
    <property type="molecule type" value="Genomic_DNA"/>
</dbReference>
<dbReference type="PANTHER" id="PTHR23150:SF35">
    <property type="entry name" value="BLL6746 PROTEIN"/>
    <property type="match status" value="1"/>
</dbReference>
<keyword evidence="4" id="KW-1185">Reference proteome</keyword>
<dbReference type="KEGG" id="hni:W911_16175"/>
<dbReference type="Pfam" id="PF03781">
    <property type="entry name" value="FGE-sulfatase"/>
    <property type="match status" value="1"/>
</dbReference>
<evidence type="ECO:0000313" key="3">
    <source>
        <dbReference type="EMBL" id="AHB50404.1"/>
    </source>
</evidence>
<dbReference type="AlphaFoldDB" id="V5SKA9"/>
<dbReference type="InterPro" id="IPR005532">
    <property type="entry name" value="SUMF_dom"/>
</dbReference>
<dbReference type="SUPFAM" id="SSF56436">
    <property type="entry name" value="C-type lectin-like"/>
    <property type="match status" value="1"/>
</dbReference>
<dbReference type="PATRIC" id="fig|1029756.8.peg.3372"/>
<feature type="signal peptide" evidence="1">
    <location>
        <begin position="1"/>
        <end position="27"/>
    </location>
</feature>
<proteinExistence type="predicted"/>
<keyword evidence="1" id="KW-0732">Signal</keyword>
<dbReference type="InterPro" id="IPR016187">
    <property type="entry name" value="CTDL_fold"/>
</dbReference>
<reference evidence="3 4" key="1">
    <citation type="journal article" date="2014" name="Genome Announc.">
        <title>Complete Genome Sequence of Hyphomicrobium nitrativorans Strain NL23, a Denitrifying Bacterium Isolated from Biofilm of a Methanol-Fed Denitrification System Treating Seawater at the Montreal Biodome.</title>
        <authorList>
            <person name="Martineau C."/>
            <person name="Villeneuve C."/>
            <person name="Mauffrey F."/>
            <person name="Villemur R."/>
        </authorList>
    </citation>
    <scope>NUCLEOTIDE SEQUENCE [LARGE SCALE GENOMIC DNA]</scope>
    <source>
        <strain evidence="3">NL23</strain>
    </source>
</reference>
<dbReference type="RefSeq" id="WP_023788535.1">
    <property type="nucleotide sequence ID" value="NC_022997.1"/>
</dbReference>
<name>V5SKA9_9HYPH</name>
<protein>
    <recommendedName>
        <fullName evidence="2">Sulfatase-modifying factor enzyme-like domain-containing protein</fullName>
    </recommendedName>
</protein>
<accession>V5SKA9</accession>
<feature type="domain" description="Sulfatase-modifying factor enzyme-like" evidence="2">
    <location>
        <begin position="106"/>
        <end position="368"/>
    </location>
</feature>
<dbReference type="STRING" id="1029756.W911_16175"/>
<dbReference type="InterPro" id="IPR051043">
    <property type="entry name" value="Sulfatase_Mod_Factor_Kinase"/>
</dbReference>
<dbReference type="GO" id="GO:0120147">
    <property type="term" value="F:formylglycine-generating oxidase activity"/>
    <property type="evidence" value="ECO:0007669"/>
    <property type="project" value="TreeGrafter"/>
</dbReference>
<gene>
    <name evidence="3" type="ORF">W911_16175</name>
</gene>
<dbReference type="Gene3D" id="3.90.1580.10">
    <property type="entry name" value="paralog of FGE (formylglycine-generating enzyme)"/>
    <property type="match status" value="1"/>
</dbReference>
<dbReference type="HOGENOM" id="CLU_012431_2_3_5"/>
<evidence type="ECO:0000256" key="1">
    <source>
        <dbReference type="SAM" id="SignalP"/>
    </source>
</evidence>
<evidence type="ECO:0000259" key="2">
    <source>
        <dbReference type="Pfam" id="PF03781"/>
    </source>
</evidence>
<feature type="chain" id="PRO_5004740777" description="Sulfatase-modifying factor enzyme-like domain-containing protein" evidence="1">
    <location>
        <begin position="28"/>
        <end position="372"/>
    </location>
</feature>
<dbReference type="PANTHER" id="PTHR23150">
    <property type="entry name" value="SULFATASE MODIFYING FACTOR 1, 2"/>
    <property type="match status" value="1"/>
</dbReference>
<dbReference type="OrthoDB" id="9768004at2"/>
<evidence type="ECO:0000313" key="4">
    <source>
        <dbReference type="Proteomes" id="UP000018542"/>
    </source>
</evidence>
<dbReference type="InterPro" id="IPR042095">
    <property type="entry name" value="SUMF_sf"/>
</dbReference>